<evidence type="ECO:0000313" key="1">
    <source>
        <dbReference type="EMBL" id="OCT70494.1"/>
    </source>
</evidence>
<dbReference type="AlphaFoldDB" id="A0A974CC39"/>
<evidence type="ECO:0000313" key="2">
    <source>
        <dbReference type="Proteomes" id="UP000694892"/>
    </source>
</evidence>
<dbReference type="EMBL" id="CM004479">
    <property type="protein sequence ID" value="OCT70494.1"/>
    <property type="molecule type" value="Genomic_DNA"/>
</dbReference>
<name>A0A974CC39_XENLA</name>
<protein>
    <submittedName>
        <fullName evidence="1">Uncharacterized protein</fullName>
    </submittedName>
</protein>
<accession>A0A974CC39</accession>
<dbReference type="Proteomes" id="UP000694892">
    <property type="component" value="Chromosome 7S"/>
</dbReference>
<gene>
    <name evidence="1" type="ORF">XELAEV_18037415mg</name>
</gene>
<reference evidence="2" key="1">
    <citation type="journal article" date="2016" name="Nature">
        <title>Genome evolution in the allotetraploid frog Xenopus laevis.</title>
        <authorList>
            <person name="Session A.M."/>
            <person name="Uno Y."/>
            <person name="Kwon T."/>
            <person name="Chapman J.A."/>
            <person name="Toyoda A."/>
            <person name="Takahashi S."/>
            <person name="Fukui A."/>
            <person name="Hikosaka A."/>
            <person name="Suzuki A."/>
            <person name="Kondo M."/>
            <person name="van Heeringen S.J."/>
            <person name="Quigley I."/>
            <person name="Heinz S."/>
            <person name="Ogino H."/>
            <person name="Ochi H."/>
            <person name="Hellsten U."/>
            <person name="Lyons J.B."/>
            <person name="Simakov O."/>
            <person name="Putnam N."/>
            <person name="Stites J."/>
            <person name="Kuroki Y."/>
            <person name="Tanaka T."/>
            <person name="Michiue T."/>
            <person name="Watanabe M."/>
            <person name="Bogdanovic O."/>
            <person name="Lister R."/>
            <person name="Georgiou G."/>
            <person name="Paranjpe S.S."/>
            <person name="van Kruijsbergen I."/>
            <person name="Shu S."/>
            <person name="Carlson J."/>
            <person name="Kinoshita T."/>
            <person name="Ohta Y."/>
            <person name="Mawaribuchi S."/>
            <person name="Jenkins J."/>
            <person name="Grimwood J."/>
            <person name="Schmutz J."/>
            <person name="Mitros T."/>
            <person name="Mozaffari S.V."/>
            <person name="Suzuki Y."/>
            <person name="Haramoto Y."/>
            <person name="Yamamoto T.S."/>
            <person name="Takagi C."/>
            <person name="Heald R."/>
            <person name="Miller K."/>
            <person name="Haudenschild C."/>
            <person name="Kitzman J."/>
            <person name="Nakayama T."/>
            <person name="Izutsu Y."/>
            <person name="Robert J."/>
            <person name="Fortriede J."/>
            <person name="Burns K."/>
            <person name="Lotay V."/>
            <person name="Karimi K."/>
            <person name="Yasuoka Y."/>
            <person name="Dichmann D.S."/>
            <person name="Flajnik M.F."/>
            <person name="Houston D.W."/>
            <person name="Shendure J."/>
            <person name="DuPasquier L."/>
            <person name="Vize P.D."/>
            <person name="Zorn A.M."/>
            <person name="Ito M."/>
            <person name="Marcotte E.M."/>
            <person name="Wallingford J.B."/>
            <person name="Ito Y."/>
            <person name="Asashima M."/>
            <person name="Ueno N."/>
            <person name="Matsuda Y."/>
            <person name="Veenstra G.J."/>
            <person name="Fujiyama A."/>
            <person name="Harland R.M."/>
            <person name="Taira M."/>
            <person name="Rokhsar D.S."/>
        </authorList>
    </citation>
    <scope>NUCLEOTIDE SEQUENCE [LARGE SCALE GENOMIC DNA]</scope>
    <source>
        <strain evidence="2">J</strain>
    </source>
</reference>
<proteinExistence type="predicted"/>
<organism evidence="1 2">
    <name type="scientific">Xenopus laevis</name>
    <name type="common">African clawed frog</name>
    <dbReference type="NCBI Taxonomy" id="8355"/>
    <lineage>
        <taxon>Eukaryota</taxon>
        <taxon>Metazoa</taxon>
        <taxon>Chordata</taxon>
        <taxon>Craniata</taxon>
        <taxon>Vertebrata</taxon>
        <taxon>Euteleostomi</taxon>
        <taxon>Amphibia</taxon>
        <taxon>Batrachia</taxon>
        <taxon>Anura</taxon>
        <taxon>Pipoidea</taxon>
        <taxon>Pipidae</taxon>
        <taxon>Xenopodinae</taxon>
        <taxon>Xenopus</taxon>
        <taxon>Xenopus</taxon>
    </lineage>
</organism>
<sequence>MNPVNLIVEPQKCTNVPPPDDKNVIDESPPCHTMYESLTSSNAISMTCTKRPCQSQGISQGCVGCSTLVKGKEGRVKRPQIPFVTQFGVGGDAVSKILWKHWGELRHCRMLANQQLDGPYGELLILAIFLPVNEMKQTQMGNLYV</sequence>